<dbReference type="Proteomes" id="UP000076761">
    <property type="component" value="Unassembled WGS sequence"/>
</dbReference>
<dbReference type="InterPro" id="IPR001245">
    <property type="entry name" value="Ser-Thr/Tyr_kinase_cat_dom"/>
</dbReference>
<dbReference type="PROSITE" id="PS00109">
    <property type="entry name" value="PROTEIN_KINASE_TYR"/>
    <property type="match status" value="1"/>
</dbReference>
<dbReference type="OrthoDB" id="346907at2759"/>
<dbReference type="AlphaFoldDB" id="A0A165QTZ4"/>
<dbReference type="PANTHER" id="PTHR44329">
    <property type="entry name" value="SERINE/THREONINE-PROTEIN KINASE TNNI3K-RELATED"/>
    <property type="match status" value="1"/>
</dbReference>
<dbReference type="Gene3D" id="1.10.510.10">
    <property type="entry name" value="Transferase(Phosphotransferase) domain 1"/>
    <property type="match status" value="1"/>
</dbReference>
<accession>A0A165QTZ4</accession>
<dbReference type="EMBL" id="KV425591">
    <property type="protein sequence ID" value="KZT22871.1"/>
    <property type="molecule type" value="Genomic_DNA"/>
</dbReference>
<dbReference type="GO" id="GO:0005524">
    <property type="term" value="F:ATP binding"/>
    <property type="evidence" value="ECO:0007669"/>
    <property type="project" value="InterPro"/>
</dbReference>
<dbReference type="Pfam" id="PF07714">
    <property type="entry name" value="PK_Tyr_Ser-Thr"/>
    <property type="match status" value="1"/>
</dbReference>
<dbReference type="InterPro" id="IPR000719">
    <property type="entry name" value="Prot_kinase_dom"/>
</dbReference>
<dbReference type="PIRSF" id="PIRSF000654">
    <property type="entry name" value="Integrin-linked_kinase"/>
    <property type="match status" value="1"/>
</dbReference>
<dbReference type="InterPro" id="IPR008266">
    <property type="entry name" value="Tyr_kinase_AS"/>
</dbReference>
<sequence length="302" mass="34408">FREGLHRLLLKLAEETSFLPRSLFLYDVQLLKKVAVDWGGFAEIYQGSYKDKLVALKHCRVSNEAQKRALQSLFGRETLVWRQLRHPHMLPFLGIDSTTFGPQMCLVSPWMENGNATKYRKARTFTTSDIHSLLDEISSGLFYLHSENIVHGDLCGRNILIDDEGHARLADFGLSVLAEATRGAYSSSTPSGSTRWQSPELLDFDLPKFRKTTYSDVWAFGCVCLEICTGRMPFPQIPPNREVMVAVHILSGARPVRPDDEDVIGLTDNLWHLMQKCWETVPTDRIPWQELPQRMTSIRGMP</sequence>
<dbReference type="InterPro" id="IPR011009">
    <property type="entry name" value="Kinase-like_dom_sf"/>
</dbReference>
<dbReference type="SUPFAM" id="SSF56112">
    <property type="entry name" value="Protein kinase-like (PK-like)"/>
    <property type="match status" value="1"/>
</dbReference>
<dbReference type="STRING" id="1314782.A0A165QTZ4"/>
<evidence type="ECO:0000259" key="1">
    <source>
        <dbReference type="PROSITE" id="PS50011"/>
    </source>
</evidence>
<keyword evidence="2" id="KW-0418">Kinase</keyword>
<feature type="domain" description="Protein kinase" evidence="1">
    <location>
        <begin position="30"/>
        <end position="302"/>
    </location>
</feature>
<reference evidence="2 3" key="1">
    <citation type="journal article" date="2016" name="Mol. Biol. Evol.">
        <title>Comparative Genomics of Early-Diverging Mushroom-Forming Fungi Provides Insights into the Origins of Lignocellulose Decay Capabilities.</title>
        <authorList>
            <person name="Nagy L.G."/>
            <person name="Riley R."/>
            <person name="Tritt A."/>
            <person name="Adam C."/>
            <person name="Daum C."/>
            <person name="Floudas D."/>
            <person name="Sun H."/>
            <person name="Yadav J.S."/>
            <person name="Pangilinan J."/>
            <person name="Larsson K.H."/>
            <person name="Matsuura K."/>
            <person name="Barry K."/>
            <person name="Labutti K."/>
            <person name="Kuo R."/>
            <person name="Ohm R.A."/>
            <person name="Bhattacharya S.S."/>
            <person name="Shirouzu T."/>
            <person name="Yoshinaga Y."/>
            <person name="Martin F.M."/>
            <person name="Grigoriev I.V."/>
            <person name="Hibbett D.S."/>
        </authorList>
    </citation>
    <scope>NUCLEOTIDE SEQUENCE [LARGE SCALE GENOMIC DNA]</scope>
    <source>
        <strain evidence="2 3">HHB14362 ss-1</strain>
    </source>
</reference>
<keyword evidence="3" id="KW-1185">Reference proteome</keyword>
<organism evidence="2 3">
    <name type="scientific">Neolentinus lepideus HHB14362 ss-1</name>
    <dbReference type="NCBI Taxonomy" id="1314782"/>
    <lineage>
        <taxon>Eukaryota</taxon>
        <taxon>Fungi</taxon>
        <taxon>Dikarya</taxon>
        <taxon>Basidiomycota</taxon>
        <taxon>Agaricomycotina</taxon>
        <taxon>Agaricomycetes</taxon>
        <taxon>Gloeophyllales</taxon>
        <taxon>Gloeophyllaceae</taxon>
        <taxon>Neolentinus</taxon>
    </lineage>
</organism>
<evidence type="ECO:0000313" key="3">
    <source>
        <dbReference type="Proteomes" id="UP000076761"/>
    </source>
</evidence>
<gene>
    <name evidence="2" type="ORF">NEOLEDRAFT_1070578</name>
</gene>
<proteinExistence type="predicted"/>
<dbReference type="GO" id="GO:0004674">
    <property type="term" value="F:protein serine/threonine kinase activity"/>
    <property type="evidence" value="ECO:0007669"/>
    <property type="project" value="TreeGrafter"/>
</dbReference>
<evidence type="ECO:0000313" key="2">
    <source>
        <dbReference type="EMBL" id="KZT22871.1"/>
    </source>
</evidence>
<name>A0A165QTZ4_9AGAM</name>
<dbReference type="PROSITE" id="PS50011">
    <property type="entry name" value="PROTEIN_KINASE_DOM"/>
    <property type="match status" value="1"/>
</dbReference>
<keyword evidence="2" id="KW-0808">Transferase</keyword>
<dbReference type="InParanoid" id="A0A165QTZ4"/>
<protein>
    <submittedName>
        <fullName evidence="2">Kinase-like protein</fullName>
    </submittedName>
</protein>
<dbReference type="InterPro" id="IPR051681">
    <property type="entry name" value="Ser/Thr_Kinases-Pseudokinases"/>
</dbReference>
<feature type="non-terminal residue" evidence="2">
    <location>
        <position position="1"/>
    </location>
</feature>